<evidence type="ECO:0000256" key="1">
    <source>
        <dbReference type="ARBA" id="ARBA00022679"/>
    </source>
</evidence>
<dbReference type="InterPro" id="IPR008278">
    <property type="entry name" value="4-PPantetheinyl_Trfase_dom"/>
</dbReference>
<dbReference type="EMBL" id="CP071448">
    <property type="protein sequence ID" value="QSW88860.1"/>
    <property type="molecule type" value="Genomic_DNA"/>
</dbReference>
<dbReference type="Gene3D" id="3.90.470.20">
    <property type="entry name" value="4'-phosphopantetheinyl transferase domain"/>
    <property type="match status" value="1"/>
</dbReference>
<sequence>MIGNDIIDLAQSRIESNWQRKGFIEKLFTTEEQQFIKEYHEPEIMVWLLWSMKEAAYKIYNRQTKIREFSPKKLCCSFDSLKFDQVEGKVSCGEKAYYTQTVITNECIHTIAVNDFKDINNVIEVENPEIVKDKNGIPYLKTAETLQDISISHHGRFEKKVTLLNSLLNQKG</sequence>
<dbReference type="GO" id="GO:0016740">
    <property type="term" value="F:transferase activity"/>
    <property type="evidence" value="ECO:0007669"/>
    <property type="project" value="UniProtKB-KW"/>
</dbReference>
<gene>
    <name evidence="3" type="ORF">J0383_21800</name>
</gene>
<evidence type="ECO:0000313" key="3">
    <source>
        <dbReference type="EMBL" id="QSW88860.1"/>
    </source>
</evidence>
<name>A0ABX7QCV0_9FLAO</name>
<dbReference type="SUPFAM" id="SSF56214">
    <property type="entry name" value="4'-phosphopantetheinyl transferase"/>
    <property type="match status" value="1"/>
</dbReference>
<accession>A0ABX7QCV0</accession>
<dbReference type="Proteomes" id="UP000663440">
    <property type="component" value="Chromosome"/>
</dbReference>
<feature type="domain" description="4'-phosphopantetheinyl transferase" evidence="2">
    <location>
        <begin position="2"/>
        <end position="66"/>
    </location>
</feature>
<dbReference type="Pfam" id="PF01648">
    <property type="entry name" value="ACPS"/>
    <property type="match status" value="1"/>
</dbReference>
<keyword evidence="1 3" id="KW-0808">Transferase</keyword>
<keyword evidence="4" id="KW-1185">Reference proteome</keyword>
<evidence type="ECO:0000313" key="4">
    <source>
        <dbReference type="Proteomes" id="UP000663440"/>
    </source>
</evidence>
<evidence type="ECO:0000259" key="2">
    <source>
        <dbReference type="Pfam" id="PF01648"/>
    </source>
</evidence>
<protein>
    <submittedName>
        <fullName evidence="3">4-phosphopantetheinyl transferase family protein</fullName>
    </submittedName>
</protein>
<dbReference type="InterPro" id="IPR037143">
    <property type="entry name" value="4-PPantetheinyl_Trfase_dom_sf"/>
</dbReference>
<proteinExistence type="predicted"/>
<dbReference type="RefSeq" id="WP_207296059.1">
    <property type="nucleotide sequence ID" value="NZ_CP071448.1"/>
</dbReference>
<reference evidence="3 4" key="1">
    <citation type="submission" date="2021-03" db="EMBL/GenBank/DDBJ databases">
        <title>Flavobacterium kribbensis sp. nov, an endophytic bacteria, isolated from soybean.</title>
        <authorList>
            <person name="Lee J."/>
            <person name="Seo J."/>
        </authorList>
    </citation>
    <scope>NUCLEOTIDE SEQUENCE [LARGE SCALE GENOMIC DNA]</scope>
    <source>
        <strain evidence="3 4">BB8</strain>
    </source>
</reference>
<organism evidence="3 4">
    <name type="scientific">Flavobacterium endoglycinae</name>
    <dbReference type="NCBI Taxonomy" id="2816357"/>
    <lineage>
        <taxon>Bacteria</taxon>
        <taxon>Pseudomonadati</taxon>
        <taxon>Bacteroidota</taxon>
        <taxon>Flavobacteriia</taxon>
        <taxon>Flavobacteriales</taxon>
        <taxon>Flavobacteriaceae</taxon>
        <taxon>Flavobacterium</taxon>
    </lineage>
</organism>